<evidence type="ECO:0000313" key="1">
    <source>
        <dbReference type="EMBL" id="ALH46987.1"/>
    </source>
</evidence>
<proteinExistence type="predicted"/>
<dbReference type="Proteomes" id="UP000202424">
    <property type="component" value="Segment"/>
</dbReference>
<dbReference type="GeneID" id="26626537"/>
<name>A0A0N9S941_9CAUD</name>
<dbReference type="KEGG" id="vg:26626537"/>
<dbReference type="EMBL" id="KT454805">
    <property type="protein sequence ID" value="ALH46987.1"/>
    <property type="molecule type" value="Genomic_DNA"/>
</dbReference>
<sequence>MIKEGYVIKYKGQDGYTKLGRVFYLYTSAMGNECIALTNGDKITMKDFIKIIS</sequence>
<protein>
    <submittedName>
        <fullName evidence="1">Uncharacterized protein</fullName>
    </submittedName>
</protein>
<dbReference type="OrthoDB" id="39864at10239"/>
<evidence type="ECO:0000313" key="2">
    <source>
        <dbReference type="Proteomes" id="UP000202424"/>
    </source>
</evidence>
<keyword evidence="2" id="KW-1185">Reference proteome</keyword>
<organism evidence="1 2">
    <name type="scientific">Escherichia phage phiSUSP1</name>
    <dbReference type="NCBI Taxonomy" id="1718606"/>
    <lineage>
        <taxon>Viruses</taxon>
        <taxon>Duplodnaviria</taxon>
        <taxon>Heunggongvirae</taxon>
        <taxon>Uroviricota</taxon>
        <taxon>Caudoviricetes</taxon>
        <taxon>Andersonviridae</taxon>
        <taxon>Ounavirinae</taxon>
        <taxon>Mooglevirus</taxon>
        <taxon>Mooglevirus susp1</taxon>
        <taxon>Suspvirus SUSP1</taxon>
    </lineage>
</organism>
<dbReference type="RefSeq" id="YP_009199347.1">
    <property type="nucleotide sequence ID" value="NC_028808.2"/>
</dbReference>
<accession>A0A0N9S941</accession>
<reference evidence="1 2" key="1">
    <citation type="journal article" date="2017" name="MBio">
        <title>Novel 'Superspreader' Bacteriophages Promote Horizontal Gene Transfer by Transformation.</title>
        <authorList>
            <person name="Keen E.C."/>
            <person name="Bliskovsky V.V."/>
            <person name="Malagon F."/>
            <person name="Baker J.D."/>
            <person name="Prince J.S."/>
            <person name="Klaus J.S."/>
            <person name="Adhya S.L."/>
        </authorList>
    </citation>
    <scope>NUCLEOTIDE SEQUENCE [LARGE SCALE GENOMIC DNA]</scope>
</reference>